<keyword evidence="3" id="KW-1185">Reference proteome</keyword>
<dbReference type="Proteomes" id="UP000009071">
    <property type="component" value="Chromosome"/>
</dbReference>
<dbReference type="RefSeq" id="WP_015860158.1">
    <property type="nucleotide sequence ID" value="NC_012796.1"/>
</dbReference>
<feature type="compositionally biased region" description="Low complexity" evidence="1">
    <location>
        <begin position="16"/>
        <end position="42"/>
    </location>
</feature>
<protein>
    <recommendedName>
        <fullName evidence="4">Conjugal transfer protein TraD</fullName>
    </recommendedName>
</protein>
<dbReference type="EMBL" id="AP010904">
    <property type="protein sequence ID" value="BAH74948.1"/>
    <property type="molecule type" value="Genomic_DNA"/>
</dbReference>
<evidence type="ECO:0000313" key="3">
    <source>
        <dbReference type="Proteomes" id="UP000009071"/>
    </source>
</evidence>
<dbReference type="HOGENOM" id="CLU_1608198_0_0_7"/>
<proteinExistence type="predicted"/>
<reference evidence="2 3" key="1">
    <citation type="journal article" date="2009" name="Genome Res.">
        <title>Whole genome sequence of Desulfovibrio magneticus strain RS-1 revealed common gene clusters in magnetotactic bacteria.</title>
        <authorList>
            <person name="Nakazawa H."/>
            <person name="Arakaki A."/>
            <person name="Narita-Yamada S."/>
            <person name="Yashiro I."/>
            <person name="Jinno K."/>
            <person name="Aoki N."/>
            <person name="Tsuruyama A."/>
            <person name="Okamura Y."/>
            <person name="Tanikawa S."/>
            <person name="Fujita N."/>
            <person name="Takeyama H."/>
            <person name="Matsunaga T."/>
        </authorList>
    </citation>
    <scope>NUCLEOTIDE SEQUENCE [LARGE SCALE GENOMIC DNA]</scope>
    <source>
        <strain evidence="3">ATCC 700980 / DSM 13731 / RS-1</strain>
    </source>
</reference>
<dbReference type="Pfam" id="PF06412">
    <property type="entry name" value="TraD"/>
    <property type="match status" value="1"/>
</dbReference>
<accession>C4XNH3</accession>
<gene>
    <name evidence="2" type="ordered locus">DMR_14570</name>
</gene>
<evidence type="ECO:0008006" key="4">
    <source>
        <dbReference type="Google" id="ProtNLM"/>
    </source>
</evidence>
<sequence length="165" mass="18126">MTTDTQALTKALTAHAAAEPKAAEPQVPAAEPEPQESQAAEPQESKAAEPESQAALEPPLAAEPQEPKKRKKLTPEEELEKIRQSQSKLGIRAARLRDKLRREADRRKYEIGGLAVKAGIEDWDNDVILGVLVYAYGAGKQAAQIEKWRKIGQEKVAADEQRKKG</sequence>
<feature type="region of interest" description="Disordered" evidence="1">
    <location>
        <begin position="1"/>
        <end position="90"/>
    </location>
</feature>
<name>C4XNH3_SOLM1</name>
<evidence type="ECO:0000313" key="2">
    <source>
        <dbReference type="EMBL" id="BAH74948.1"/>
    </source>
</evidence>
<evidence type="ECO:0000256" key="1">
    <source>
        <dbReference type="SAM" id="MobiDB-lite"/>
    </source>
</evidence>
<dbReference type="KEGG" id="dma:DMR_14570"/>
<dbReference type="InterPro" id="IPR009444">
    <property type="entry name" value="Conjugal_tfr_TraD_a-type"/>
</dbReference>
<organism evidence="2 3">
    <name type="scientific">Solidesulfovibrio magneticus (strain ATCC 700980 / DSM 13731 / RS-1)</name>
    <name type="common">Desulfovibrio magneticus</name>
    <dbReference type="NCBI Taxonomy" id="573370"/>
    <lineage>
        <taxon>Bacteria</taxon>
        <taxon>Pseudomonadati</taxon>
        <taxon>Thermodesulfobacteriota</taxon>
        <taxon>Desulfovibrionia</taxon>
        <taxon>Desulfovibrionales</taxon>
        <taxon>Desulfovibrionaceae</taxon>
        <taxon>Solidesulfovibrio</taxon>
    </lineage>
</organism>
<feature type="compositionally biased region" description="Low complexity" evidence="1">
    <location>
        <begin position="50"/>
        <end position="64"/>
    </location>
</feature>
<dbReference type="AlphaFoldDB" id="C4XNH3"/>